<feature type="region of interest" description="Disordered" evidence="1">
    <location>
        <begin position="331"/>
        <end position="413"/>
    </location>
</feature>
<feature type="compositionally biased region" description="Basic residues" evidence="1">
    <location>
        <begin position="842"/>
        <end position="853"/>
    </location>
</feature>
<comment type="caution">
    <text evidence="2">The sequence shown here is derived from an EMBL/GenBank/DDBJ whole genome shotgun (WGS) entry which is preliminary data.</text>
</comment>
<keyword evidence="3" id="KW-1185">Reference proteome</keyword>
<organism evidence="2 3">
    <name type="scientific">Dactylonectria estremocensis</name>
    <dbReference type="NCBI Taxonomy" id="1079267"/>
    <lineage>
        <taxon>Eukaryota</taxon>
        <taxon>Fungi</taxon>
        <taxon>Dikarya</taxon>
        <taxon>Ascomycota</taxon>
        <taxon>Pezizomycotina</taxon>
        <taxon>Sordariomycetes</taxon>
        <taxon>Hypocreomycetidae</taxon>
        <taxon>Hypocreales</taxon>
        <taxon>Nectriaceae</taxon>
        <taxon>Dactylonectria</taxon>
    </lineage>
</organism>
<name>A0A9P9F5I2_9HYPO</name>
<feature type="compositionally biased region" description="Low complexity" evidence="1">
    <location>
        <begin position="721"/>
        <end position="747"/>
    </location>
</feature>
<feature type="region of interest" description="Disordered" evidence="1">
    <location>
        <begin position="29"/>
        <end position="127"/>
    </location>
</feature>
<feature type="region of interest" description="Disordered" evidence="1">
    <location>
        <begin position="427"/>
        <end position="899"/>
    </location>
</feature>
<dbReference type="EMBL" id="JAGMUU010000004">
    <property type="protein sequence ID" value="KAH7155858.1"/>
    <property type="molecule type" value="Genomic_DNA"/>
</dbReference>
<feature type="compositionally biased region" description="Basic and acidic residues" evidence="1">
    <location>
        <begin position="489"/>
        <end position="499"/>
    </location>
</feature>
<reference evidence="2" key="1">
    <citation type="journal article" date="2021" name="Nat. Commun.">
        <title>Genetic determinants of endophytism in the Arabidopsis root mycobiome.</title>
        <authorList>
            <person name="Mesny F."/>
            <person name="Miyauchi S."/>
            <person name="Thiergart T."/>
            <person name="Pickel B."/>
            <person name="Atanasova L."/>
            <person name="Karlsson M."/>
            <person name="Huettel B."/>
            <person name="Barry K.W."/>
            <person name="Haridas S."/>
            <person name="Chen C."/>
            <person name="Bauer D."/>
            <person name="Andreopoulos W."/>
            <person name="Pangilinan J."/>
            <person name="LaButti K."/>
            <person name="Riley R."/>
            <person name="Lipzen A."/>
            <person name="Clum A."/>
            <person name="Drula E."/>
            <person name="Henrissat B."/>
            <person name="Kohler A."/>
            <person name="Grigoriev I.V."/>
            <person name="Martin F.M."/>
            <person name="Hacquard S."/>
        </authorList>
    </citation>
    <scope>NUCLEOTIDE SEQUENCE</scope>
    <source>
        <strain evidence="2">MPI-CAGE-AT-0021</strain>
    </source>
</reference>
<protein>
    <submittedName>
        <fullName evidence="2">Uncharacterized protein</fullName>
    </submittedName>
</protein>
<feature type="compositionally biased region" description="Basic and acidic residues" evidence="1">
    <location>
        <begin position="108"/>
        <end position="122"/>
    </location>
</feature>
<feature type="compositionally biased region" description="Polar residues" evidence="1">
    <location>
        <begin position="811"/>
        <end position="826"/>
    </location>
</feature>
<feature type="compositionally biased region" description="Polar residues" evidence="1">
    <location>
        <begin position="762"/>
        <end position="773"/>
    </location>
</feature>
<feature type="compositionally biased region" description="Low complexity" evidence="1">
    <location>
        <begin position="653"/>
        <end position="673"/>
    </location>
</feature>
<feature type="compositionally biased region" description="Polar residues" evidence="1">
    <location>
        <begin position="693"/>
        <end position="720"/>
    </location>
</feature>
<dbReference type="OrthoDB" id="5386674at2759"/>
<feature type="compositionally biased region" description="Basic and acidic residues" evidence="1">
    <location>
        <begin position="56"/>
        <end position="67"/>
    </location>
</feature>
<feature type="compositionally biased region" description="Basic and acidic residues" evidence="1">
    <location>
        <begin position="583"/>
        <end position="613"/>
    </location>
</feature>
<evidence type="ECO:0000313" key="2">
    <source>
        <dbReference type="EMBL" id="KAH7155858.1"/>
    </source>
</evidence>
<sequence length="978" mass="107173">MPASVQTQGRSRSDSLQLMLELEKKMVDYRAQASAHHSHQSSPDNSVPPSPAPQPRRFELVPKDGKKVPPPVRNYGPVPSPLALKEDKKSHPPPVRNYGVVLPPPPVPKDDKRAPLSSRNRDPMPPPLFCNAALVALAQSPAAMQRKTIAKSPGHTRTASAPVVMPDPNTHKNVAFVFPPDVEEARSVCQSPSWEAYGRRKQEKKERKDERKEEKREERRGREQEVKETKPRGRRLSKAPPLSQGLAAQGRSQTEPILPKQKTRSSSLLGRSIGSRDKREDKDESSEKPKRGRSGSLTSAIRNSFEIRRGSWDQTSASGFLGGVKLDRKKQDFQQQVVDDQSHGTSKVHPALRKSFFGHGSFTPLKTPPQPSEEDKEAEVQRRACPPISLRTSSVARNQSMKSPKSPARRNSANIYLWSARDKKKAASQEADECAVDDTEDEVEQATPDVPHLEESIYVKETGLTRRGGLHIKTGPPVTLEAKASSKKLAQDKAADEGHANPLSIADQSRSPRTTEVLDLGLNITCDQKDNTSYPPSSMKARPRLGSTASTSSIPPEPPRRSSKRNSLGFLNRPSSSHSPTESTKDESSRTSRESLRSQADKKCVLTKNEKRNATPPSIRYESTSAGVRPTPFPVECSTSLHSKWSLKDTARPPTGRGSSSSESISPVSTTGSFSKGGYSPPLPASPLKNEMTRQPNAGHISSQLKASMTQSTDAQRPTTSSSDSSYSDALQSGSTPSTPDTSPPQSDSEHLPRMGGKQFEQHQYSPYQSPTGSPLFPPGDRFQLSDAPMTTDEELDPIELAARKVMDAFSSANLRSPTRSRQGLESSDESIMASTPQVQPRLRHREKSKGRLRPSERQDHVRPKASKSTPNLDGRGHRSSHSVPEFSTKSHGEGGPQGGDRVGKLFVICCGCKRYHDIPIKLYKAMANPEGVFSSSETMGFEGKVSMTVKCSWCDHDMSTKCCPGVSGILAIKERLH</sequence>
<feature type="compositionally biased region" description="Basic and acidic residues" evidence="1">
    <location>
        <begin position="274"/>
        <end position="289"/>
    </location>
</feature>
<dbReference type="Proteomes" id="UP000717696">
    <property type="component" value="Unassembled WGS sequence"/>
</dbReference>
<evidence type="ECO:0000313" key="3">
    <source>
        <dbReference type="Proteomes" id="UP000717696"/>
    </source>
</evidence>
<feature type="compositionally biased region" description="Polar residues" evidence="1">
    <location>
        <begin position="390"/>
        <end position="413"/>
    </location>
</feature>
<dbReference type="AlphaFoldDB" id="A0A9P9F5I2"/>
<feature type="compositionally biased region" description="Basic and acidic residues" evidence="1">
    <location>
        <begin position="854"/>
        <end position="863"/>
    </location>
</feature>
<accession>A0A9P9F5I2</accession>
<feature type="compositionally biased region" description="Low complexity" evidence="1">
    <location>
        <begin position="264"/>
        <end position="273"/>
    </location>
</feature>
<feature type="compositionally biased region" description="Basic and acidic residues" evidence="1">
    <location>
        <begin position="197"/>
        <end position="231"/>
    </location>
</feature>
<gene>
    <name evidence="2" type="ORF">B0J13DRAFT_235446</name>
</gene>
<feature type="compositionally biased region" description="Acidic residues" evidence="1">
    <location>
        <begin position="430"/>
        <end position="444"/>
    </location>
</feature>
<feature type="region of interest" description="Disordered" evidence="1">
    <location>
        <begin position="145"/>
        <end position="169"/>
    </location>
</feature>
<feature type="region of interest" description="Disordered" evidence="1">
    <location>
        <begin position="187"/>
        <end position="319"/>
    </location>
</feature>
<proteinExistence type="predicted"/>
<feature type="compositionally biased region" description="Polar residues" evidence="1">
    <location>
        <begin position="573"/>
        <end position="582"/>
    </location>
</feature>
<evidence type="ECO:0000256" key="1">
    <source>
        <dbReference type="SAM" id="MobiDB-lite"/>
    </source>
</evidence>